<evidence type="ECO:0000313" key="3">
    <source>
        <dbReference type="Proteomes" id="UP000827724"/>
    </source>
</evidence>
<comment type="caution">
    <text evidence="2">The sequence shown here is derived from an EMBL/GenBank/DDBJ whole genome shotgun (WGS) entry which is preliminary data.</text>
</comment>
<evidence type="ECO:0000256" key="1">
    <source>
        <dbReference type="SAM" id="MobiDB-lite"/>
    </source>
</evidence>
<evidence type="ECO:0000313" key="2">
    <source>
        <dbReference type="EMBL" id="KAH6610057.1"/>
    </source>
</evidence>
<reference evidence="2" key="1">
    <citation type="submission" date="2021-08" db="EMBL/GenBank/DDBJ databases">
        <title>Chromosome-Level Trichoderma cornu-damae using Hi-C Data.</title>
        <authorList>
            <person name="Kim C.S."/>
        </authorList>
    </citation>
    <scope>NUCLEOTIDE SEQUENCE</scope>
    <source>
        <strain evidence="2">KA19-0412C</strain>
    </source>
</reference>
<dbReference type="EMBL" id="JAIWOZ010000001">
    <property type="protein sequence ID" value="KAH6610057.1"/>
    <property type="molecule type" value="Genomic_DNA"/>
</dbReference>
<accession>A0A9P8TZH4</accession>
<keyword evidence="3" id="KW-1185">Reference proteome</keyword>
<feature type="compositionally biased region" description="Polar residues" evidence="1">
    <location>
        <begin position="1"/>
        <end position="11"/>
    </location>
</feature>
<name>A0A9P8TZH4_9HYPO</name>
<gene>
    <name evidence="2" type="ORF">Trco_000077</name>
</gene>
<proteinExistence type="predicted"/>
<organism evidence="2 3">
    <name type="scientific">Trichoderma cornu-damae</name>
    <dbReference type="NCBI Taxonomy" id="654480"/>
    <lineage>
        <taxon>Eukaryota</taxon>
        <taxon>Fungi</taxon>
        <taxon>Dikarya</taxon>
        <taxon>Ascomycota</taxon>
        <taxon>Pezizomycotina</taxon>
        <taxon>Sordariomycetes</taxon>
        <taxon>Hypocreomycetidae</taxon>
        <taxon>Hypocreales</taxon>
        <taxon>Hypocreaceae</taxon>
        <taxon>Trichoderma</taxon>
    </lineage>
</organism>
<dbReference type="Proteomes" id="UP000827724">
    <property type="component" value="Unassembled WGS sequence"/>
</dbReference>
<sequence length="108" mass="11518">MACRSRSSVKSSMPMLRPKLPAVKDESLDEAAPGQGVPRRATCIANRKLCGTGRPAGTEHPGDQMDLGRRLRSAAVLSIVCWAKAGSMKVARVLKVGFARASLKARQS</sequence>
<feature type="region of interest" description="Disordered" evidence="1">
    <location>
        <begin position="1"/>
        <end position="36"/>
    </location>
</feature>
<protein>
    <submittedName>
        <fullName evidence="2">Uncharacterized protein</fullName>
    </submittedName>
</protein>
<dbReference type="OrthoDB" id="10445804at2759"/>
<dbReference type="AlphaFoldDB" id="A0A9P8TZH4"/>